<evidence type="ECO:0000313" key="2">
    <source>
        <dbReference type="Proteomes" id="UP000481861"/>
    </source>
</evidence>
<keyword evidence="2" id="KW-1185">Reference proteome</keyword>
<evidence type="ECO:0000313" key="1">
    <source>
        <dbReference type="EMBL" id="KAF2868085.1"/>
    </source>
</evidence>
<accession>A0A7C8MIP9</accession>
<gene>
    <name evidence="1" type="ORF">BDV95DRAFT_597416</name>
</gene>
<sequence>MATFTTTARSLRSTLRWLRDPTGLLLYALHQITSTRPTSNASFPPTIHHAVMKARDGRGYGAYPGQRPFQRLPALEQIGSLPFSVRPQTGRARRCATKINYLILLHSSTHYQNMSARWYCCGCGDGPHSTTLMVQCHCGHMRCSCCTVQTDHTDTGSDIDAHSDCSEEARQIPNLGCTSSHSTPFTALTAEGVKSLTSLPADTPTSSIPLTRANLAAFSDHHDGYHTHPTTQGEREFRWYCCYCGYSYNSYTYNSACTNTNCQHPICSGCVVEEIIRK</sequence>
<dbReference type="EMBL" id="JAADJZ010000020">
    <property type="protein sequence ID" value="KAF2868085.1"/>
    <property type="molecule type" value="Genomic_DNA"/>
</dbReference>
<organism evidence="1 2">
    <name type="scientific">Massariosphaeria phaeospora</name>
    <dbReference type="NCBI Taxonomy" id="100035"/>
    <lineage>
        <taxon>Eukaryota</taxon>
        <taxon>Fungi</taxon>
        <taxon>Dikarya</taxon>
        <taxon>Ascomycota</taxon>
        <taxon>Pezizomycotina</taxon>
        <taxon>Dothideomycetes</taxon>
        <taxon>Pleosporomycetidae</taxon>
        <taxon>Pleosporales</taxon>
        <taxon>Pleosporales incertae sedis</taxon>
        <taxon>Massariosphaeria</taxon>
    </lineage>
</organism>
<dbReference type="Proteomes" id="UP000481861">
    <property type="component" value="Unassembled WGS sequence"/>
</dbReference>
<dbReference type="AlphaFoldDB" id="A0A7C8MIP9"/>
<reference evidence="1 2" key="1">
    <citation type="submission" date="2020-01" db="EMBL/GenBank/DDBJ databases">
        <authorList>
            <consortium name="DOE Joint Genome Institute"/>
            <person name="Haridas S."/>
            <person name="Albert R."/>
            <person name="Binder M."/>
            <person name="Bloem J."/>
            <person name="Labutti K."/>
            <person name="Salamov A."/>
            <person name="Andreopoulos B."/>
            <person name="Baker S.E."/>
            <person name="Barry K."/>
            <person name="Bills G."/>
            <person name="Bluhm B.H."/>
            <person name="Cannon C."/>
            <person name="Castanera R."/>
            <person name="Culley D.E."/>
            <person name="Daum C."/>
            <person name="Ezra D."/>
            <person name="Gonzalez J.B."/>
            <person name="Henrissat B."/>
            <person name="Kuo A."/>
            <person name="Liang C."/>
            <person name="Lipzen A."/>
            <person name="Lutzoni F."/>
            <person name="Magnuson J."/>
            <person name="Mondo S."/>
            <person name="Nolan M."/>
            <person name="Ohm R."/>
            <person name="Pangilinan J."/>
            <person name="Park H.-J.H."/>
            <person name="Ramirez L."/>
            <person name="Alfaro M."/>
            <person name="Sun H."/>
            <person name="Tritt A."/>
            <person name="Yoshinaga Y."/>
            <person name="Zwiers L.-H.L."/>
            <person name="Turgeon B.G."/>
            <person name="Goodwin S.B."/>
            <person name="Spatafora J.W."/>
            <person name="Crous P.W."/>
            <person name="Grigoriev I.V."/>
        </authorList>
    </citation>
    <scope>NUCLEOTIDE SEQUENCE [LARGE SCALE GENOMIC DNA]</scope>
    <source>
        <strain evidence="1 2">CBS 611.86</strain>
    </source>
</reference>
<dbReference type="OrthoDB" id="3800809at2759"/>
<comment type="caution">
    <text evidence="1">The sequence shown here is derived from an EMBL/GenBank/DDBJ whole genome shotgun (WGS) entry which is preliminary data.</text>
</comment>
<proteinExistence type="predicted"/>
<protein>
    <submittedName>
        <fullName evidence="1">Uncharacterized protein</fullName>
    </submittedName>
</protein>
<name>A0A7C8MIP9_9PLEO</name>